<dbReference type="EMBL" id="LQCI01000016">
    <property type="protein sequence ID" value="KZB84285.1"/>
    <property type="molecule type" value="Genomic_DNA"/>
</dbReference>
<evidence type="ECO:0000313" key="1">
    <source>
        <dbReference type="EMBL" id="KZB84285.1"/>
    </source>
</evidence>
<comment type="caution">
    <text evidence="1">The sequence shown here is derived from an EMBL/GenBank/DDBJ whole genome shotgun (WGS) entry which is preliminary data.</text>
</comment>
<evidence type="ECO:0000313" key="4">
    <source>
        <dbReference type="Proteomes" id="UP000186883"/>
    </source>
</evidence>
<dbReference type="AlphaFoldDB" id="A0A154MIX7"/>
<dbReference type="EMBL" id="LOBU02000029">
    <property type="protein sequence ID" value="OKA03739.1"/>
    <property type="molecule type" value="Genomic_DNA"/>
</dbReference>
<evidence type="ECO:0000313" key="2">
    <source>
        <dbReference type="EMBL" id="OKA03739.1"/>
    </source>
</evidence>
<sequence length="107" mass="11143">MSEEDALEYLLACAREEWVGLSTVAAVAEAKVGNDATFAETTSALLSVVGALIDHGAVPGDLVGESPGFVPWRGPKGQALARLACEIRVLGEIPSPAELCWIHDPSA</sequence>
<reference evidence="1 3" key="1">
    <citation type="submission" date="2015-12" db="EMBL/GenBank/DDBJ databases">
        <title>Amycolatopsis regifaucium genome sequencing and assembly.</title>
        <authorList>
            <person name="Mayilraj S."/>
        </authorList>
    </citation>
    <scope>NUCLEOTIDE SEQUENCE [LARGE SCALE GENOMIC DNA]</scope>
    <source>
        <strain evidence="1 3">GY080</strain>
    </source>
</reference>
<keyword evidence="4" id="KW-1185">Reference proteome</keyword>
<protein>
    <submittedName>
        <fullName evidence="1">Uncharacterized protein</fullName>
    </submittedName>
</protein>
<name>A0A154MIX7_9PSEU</name>
<dbReference type="Proteomes" id="UP000186883">
    <property type="component" value="Unassembled WGS sequence"/>
</dbReference>
<accession>A0A154MIX7</accession>
<dbReference type="Proteomes" id="UP000076321">
    <property type="component" value="Unassembled WGS sequence"/>
</dbReference>
<gene>
    <name evidence="2" type="ORF">ATP06_0234935</name>
    <name evidence="1" type="ORF">AVL48_33680</name>
</gene>
<proteinExistence type="predicted"/>
<dbReference type="RefSeq" id="WP_061987137.1">
    <property type="nucleotide sequence ID" value="NZ_FOPQ01000017.1"/>
</dbReference>
<organism evidence="1 3">
    <name type="scientific">Amycolatopsis regifaucium</name>
    <dbReference type="NCBI Taxonomy" id="546365"/>
    <lineage>
        <taxon>Bacteria</taxon>
        <taxon>Bacillati</taxon>
        <taxon>Actinomycetota</taxon>
        <taxon>Actinomycetes</taxon>
        <taxon>Pseudonocardiales</taxon>
        <taxon>Pseudonocardiaceae</taxon>
        <taxon>Amycolatopsis</taxon>
    </lineage>
</organism>
<evidence type="ECO:0000313" key="3">
    <source>
        <dbReference type="Proteomes" id="UP000076321"/>
    </source>
</evidence>
<reference evidence="2 4" key="2">
    <citation type="submission" date="2016-11" db="EMBL/GenBank/DDBJ databases">
        <title>Genome sequencing of Amycolatopsis regifaucium.</title>
        <authorList>
            <person name="Mayilraj S."/>
            <person name="Kaur N."/>
        </authorList>
    </citation>
    <scope>NUCLEOTIDE SEQUENCE [LARGE SCALE GENOMIC DNA]</scope>
    <source>
        <strain evidence="2 4">GY080</strain>
    </source>
</reference>
<dbReference type="OrthoDB" id="4235802at2"/>